<dbReference type="Proteomes" id="UP000066549">
    <property type="component" value="Chromosome"/>
</dbReference>
<keyword evidence="7" id="KW-0378">Hydrolase</keyword>
<dbReference type="PROSITE" id="PS01215">
    <property type="entry name" value="MRP"/>
    <property type="match status" value="1"/>
</dbReference>
<keyword evidence="9" id="KW-1185">Reference proteome</keyword>
<reference evidence="8 9" key="1">
    <citation type="submission" date="2015-03" db="EMBL/GenBank/DDBJ databases">
        <title>Comparative analysis of the OM43 clade including a novel species from Red Sea uncovers genomic and metabolic diversity among marine methylotrophs.</title>
        <authorList>
            <person name="Jimenez-Infante F."/>
            <person name="Ngugi D.K."/>
            <person name="Vinu M."/>
            <person name="Alam I."/>
            <person name="Kamau A."/>
            <person name="Blom J."/>
            <person name="Bajic V.B."/>
            <person name="Stingl U."/>
        </authorList>
    </citation>
    <scope>NUCLEOTIDE SEQUENCE [LARGE SCALE GENOMIC DNA]</scope>
    <source>
        <strain evidence="8 9">MBRSH7</strain>
    </source>
</reference>
<dbReference type="SUPFAM" id="SSF52540">
    <property type="entry name" value="P-loop containing nucleoside triphosphate hydrolases"/>
    <property type="match status" value="1"/>
</dbReference>
<dbReference type="InterPro" id="IPR027417">
    <property type="entry name" value="P-loop_NTPase"/>
</dbReference>
<dbReference type="EMBL" id="CP011002">
    <property type="protein sequence ID" value="AKO65362.1"/>
    <property type="molecule type" value="Genomic_DNA"/>
</dbReference>
<evidence type="ECO:0000256" key="2">
    <source>
        <dbReference type="ARBA" id="ARBA00022741"/>
    </source>
</evidence>
<sequence>MENIKDSIENIFDQYNQIRPFLKKNIIVNETEDQLDIIIKMGFTFKNLEQNYKNIIAECLNNIDKKINISLVLDVASHKTQGTTQSIKNVKNIIAVASGKGGVGKSTVACNLSIALHQLGARVGILDADIYGPSQPLMFGANKKPESRDGKRMEPIISYGIQTMSIGYLIDPDTPVVWRGPMVTNTLQQLLNETNWDNLDYLIIDLPPGTGDTQLTLAQKVPVTGSVIVTTPQDVALIDAQKGIGMFDKVNIPNIGLVENMAVFECPNCGHHEHIFGEDGGKALAAKNNILLLGSIPLNAMIQKKMDSGAPPLLDNENPSINEAFLSIAEKVSIKIAQMKENFKDKFPKIVIQKD</sequence>
<dbReference type="GO" id="GO:0016887">
    <property type="term" value="F:ATP hydrolysis activity"/>
    <property type="evidence" value="ECO:0007669"/>
    <property type="project" value="UniProtKB-UniRule"/>
</dbReference>
<proteinExistence type="inferred from homology"/>
<dbReference type="GO" id="GO:0051539">
    <property type="term" value="F:4 iron, 4 sulfur cluster binding"/>
    <property type="evidence" value="ECO:0007669"/>
    <property type="project" value="TreeGrafter"/>
</dbReference>
<dbReference type="GO" id="GO:0046872">
    <property type="term" value="F:metal ion binding"/>
    <property type="evidence" value="ECO:0007669"/>
    <property type="project" value="UniProtKB-KW"/>
</dbReference>
<dbReference type="AlphaFoldDB" id="A0A0H4JA43"/>
<evidence type="ECO:0000313" key="9">
    <source>
        <dbReference type="Proteomes" id="UP000066549"/>
    </source>
</evidence>
<name>A0A0H4JA43_9PROT</name>
<comment type="similarity">
    <text evidence="6 7">Belongs to the Mrp/NBP35 ATP-binding proteins family.</text>
</comment>
<dbReference type="HAMAP" id="MF_02040">
    <property type="entry name" value="Mrp_NBP35"/>
    <property type="match status" value="1"/>
</dbReference>
<evidence type="ECO:0000313" key="8">
    <source>
        <dbReference type="EMBL" id="AKO65362.1"/>
    </source>
</evidence>
<dbReference type="GO" id="GO:0140663">
    <property type="term" value="F:ATP-dependent FeS chaperone activity"/>
    <property type="evidence" value="ECO:0007669"/>
    <property type="project" value="InterPro"/>
</dbReference>
<gene>
    <name evidence="8" type="ORF">VI33_00910</name>
</gene>
<evidence type="ECO:0000256" key="7">
    <source>
        <dbReference type="HAMAP-Rule" id="MF_02040"/>
    </source>
</evidence>
<keyword evidence="5 7" id="KW-0411">Iron-sulfur</keyword>
<evidence type="ECO:0000256" key="4">
    <source>
        <dbReference type="ARBA" id="ARBA00023004"/>
    </source>
</evidence>
<keyword evidence="4 7" id="KW-0408">Iron</keyword>
<evidence type="ECO:0000256" key="6">
    <source>
        <dbReference type="ARBA" id="ARBA00024036"/>
    </source>
</evidence>
<protein>
    <recommendedName>
        <fullName evidence="7">Iron-sulfur cluster carrier protein</fullName>
    </recommendedName>
</protein>
<dbReference type="OrthoDB" id="9809679at2"/>
<dbReference type="PANTHER" id="PTHR42961">
    <property type="entry name" value="IRON-SULFUR PROTEIN NUBPL"/>
    <property type="match status" value="1"/>
</dbReference>
<dbReference type="Pfam" id="PF10609">
    <property type="entry name" value="ParA"/>
    <property type="match status" value="1"/>
</dbReference>
<dbReference type="FunFam" id="3.40.50.300:FF:000418">
    <property type="entry name" value="Iron-sulfur cluster carrier protein"/>
    <property type="match status" value="1"/>
</dbReference>
<accession>A0A0H4JA43</accession>
<dbReference type="InterPro" id="IPR033756">
    <property type="entry name" value="YlxH/NBP35"/>
</dbReference>
<dbReference type="PANTHER" id="PTHR42961:SF2">
    <property type="entry name" value="IRON-SULFUR PROTEIN NUBPL"/>
    <property type="match status" value="1"/>
</dbReference>
<evidence type="ECO:0000256" key="3">
    <source>
        <dbReference type="ARBA" id="ARBA00022840"/>
    </source>
</evidence>
<dbReference type="CDD" id="cd02037">
    <property type="entry name" value="Mrp_NBP35"/>
    <property type="match status" value="1"/>
</dbReference>
<dbReference type="InterPro" id="IPR019591">
    <property type="entry name" value="Mrp/NBP35_ATP-bd"/>
</dbReference>
<organism evidence="8 9">
    <name type="scientific">Methylophilales bacterium MBRS-H7</name>
    <dbReference type="NCBI Taxonomy" id="1623450"/>
    <lineage>
        <taxon>Bacteria</taxon>
        <taxon>Pseudomonadati</taxon>
        <taxon>Pseudomonadota</taxon>
        <taxon>Betaproteobacteria</taxon>
        <taxon>Nitrosomonadales</taxon>
        <taxon>OM43 clade</taxon>
    </lineage>
</organism>
<dbReference type="InterPro" id="IPR044304">
    <property type="entry name" value="NUBPL-like"/>
</dbReference>
<dbReference type="Gene3D" id="3.40.50.300">
    <property type="entry name" value="P-loop containing nucleotide triphosphate hydrolases"/>
    <property type="match status" value="1"/>
</dbReference>
<keyword evidence="3 7" id="KW-0067">ATP-binding</keyword>
<dbReference type="NCBIfam" id="NF008669">
    <property type="entry name" value="PRK11670.1"/>
    <property type="match status" value="1"/>
</dbReference>
<keyword evidence="1 7" id="KW-0479">Metal-binding</keyword>
<feature type="binding site" evidence="7">
    <location>
        <begin position="99"/>
        <end position="106"/>
    </location>
    <ligand>
        <name>ATP</name>
        <dbReference type="ChEBI" id="CHEBI:30616"/>
    </ligand>
</feature>
<comment type="function">
    <text evidence="7">Binds and transfers iron-sulfur (Fe-S) clusters to target apoproteins. Can hydrolyze ATP.</text>
</comment>
<evidence type="ECO:0000256" key="1">
    <source>
        <dbReference type="ARBA" id="ARBA00022723"/>
    </source>
</evidence>
<evidence type="ECO:0000256" key="5">
    <source>
        <dbReference type="ARBA" id="ARBA00023014"/>
    </source>
</evidence>
<keyword evidence="2 7" id="KW-0547">Nucleotide-binding</keyword>
<dbReference type="GO" id="GO:0016226">
    <property type="term" value="P:iron-sulfur cluster assembly"/>
    <property type="evidence" value="ECO:0007669"/>
    <property type="project" value="InterPro"/>
</dbReference>
<comment type="subunit">
    <text evidence="7">Homodimer.</text>
</comment>
<dbReference type="InterPro" id="IPR000808">
    <property type="entry name" value="Mrp-like_CS"/>
</dbReference>
<dbReference type="GO" id="GO:0005524">
    <property type="term" value="F:ATP binding"/>
    <property type="evidence" value="ECO:0007669"/>
    <property type="project" value="UniProtKB-UniRule"/>
</dbReference>
<dbReference type="PATRIC" id="fig|1623450.3.peg.186"/>